<dbReference type="EMBL" id="JAEDAM010000050">
    <property type="protein sequence ID" value="MBS8122183.1"/>
    <property type="molecule type" value="Genomic_DNA"/>
</dbReference>
<sequence length="284" mass="32962">MPTSKLIDEIVENIRKNTINNLTKKLDEVDVLILDDIQFLAGKDKTQEIFHNIFNDFYSKKKQIVLSSDRPPKELDLLEARLRSRFGIGLVTDIKKPDFETRMAIINSKLREKSEYLEYEYIEIIAKYVKDNVREIEGAVNIMLTRKNLLGQDLTEKDIYDGLEILGYNVGKESLQDAKIKDADTMNNKSYKSFAKILEYIANYYSISISDIKGNSRKKEVSVARQMLMYIAKKHYGWTLEKIGTYFGGKNHATVIYAIKNFEKLLKSNTTIYNDYHIIIQDLV</sequence>
<keyword evidence="6" id="KW-0238">DNA-binding</keyword>
<dbReference type="Gene3D" id="1.10.1750.10">
    <property type="match status" value="1"/>
</dbReference>
<dbReference type="PRINTS" id="PR00051">
    <property type="entry name" value="DNAA"/>
</dbReference>
<keyword evidence="5" id="KW-0446">Lipid-binding</keyword>
<comment type="similarity">
    <text evidence="7">Belongs to the DnaA family.</text>
</comment>
<accession>A0ABS5QN95</accession>
<keyword evidence="1" id="KW-0963">Cytoplasm</keyword>
<evidence type="ECO:0000256" key="1">
    <source>
        <dbReference type="ARBA" id="ARBA00022490"/>
    </source>
</evidence>
<keyword evidence="10" id="KW-1185">Reference proteome</keyword>
<dbReference type="Gene3D" id="3.40.50.300">
    <property type="entry name" value="P-loop containing nucleotide triphosphate hydrolases"/>
    <property type="match status" value="1"/>
</dbReference>
<dbReference type="InterPro" id="IPR010921">
    <property type="entry name" value="Trp_repressor/repl_initiator"/>
</dbReference>
<dbReference type="InterPro" id="IPR020591">
    <property type="entry name" value="Chromosome_initiator_DnaA-like"/>
</dbReference>
<reference evidence="9 10" key="1">
    <citation type="journal article" date="2021" name="Nat. Commun.">
        <title>Reductive evolution and unique predatory mode in the CPR bacterium Vampirococcus lugosii.</title>
        <authorList>
            <person name="Moreira D."/>
            <person name="Zivanovic Y."/>
            <person name="Lopez-Archilla A.I."/>
            <person name="Iniesto M."/>
            <person name="Lopez-Garcia P."/>
        </authorList>
    </citation>
    <scope>NUCLEOTIDE SEQUENCE [LARGE SCALE GENOMIC DNA]</scope>
    <source>
        <strain evidence="9">Chiprana</strain>
    </source>
</reference>
<comment type="caution">
    <text evidence="9">The sequence shown here is derived from an EMBL/GenBank/DDBJ whole genome shotgun (WGS) entry which is preliminary data.</text>
</comment>
<evidence type="ECO:0000256" key="4">
    <source>
        <dbReference type="ARBA" id="ARBA00022840"/>
    </source>
</evidence>
<evidence type="ECO:0000259" key="8">
    <source>
        <dbReference type="SMART" id="SM00760"/>
    </source>
</evidence>
<evidence type="ECO:0000256" key="5">
    <source>
        <dbReference type="ARBA" id="ARBA00023121"/>
    </source>
</evidence>
<proteinExistence type="inferred from homology"/>
<organism evidence="9 10">
    <name type="scientific">Candidatus Vampirococcus lugosii</name>
    <dbReference type="NCBI Taxonomy" id="2789015"/>
    <lineage>
        <taxon>Bacteria</taxon>
        <taxon>Candidatus Absconditibacteriota</taxon>
        <taxon>Vampirococcus</taxon>
    </lineage>
</organism>
<protein>
    <submittedName>
        <fullName evidence="9">Chromosomal replication initiator protein DnaA</fullName>
    </submittedName>
</protein>
<dbReference type="InterPro" id="IPR013317">
    <property type="entry name" value="DnaA_dom"/>
</dbReference>
<dbReference type="Gene3D" id="1.10.8.60">
    <property type="match status" value="1"/>
</dbReference>
<dbReference type="Pfam" id="PF08299">
    <property type="entry name" value="Bac_DnaA_C"/>
    <property type="match status" value="1"/>
</dbReference>
<dbReference type="SMART" id="SM00760">
    <property type="entry name" value="Bac_DnaA_C"/>
    <property type="match status" value="1"/>
</dbReference>
<gene>
    <name evidence="9" type="ORF">VAMP_152n63</name>
</gene>
<keyword evidence="2 7" id="KW-0235">DNA replication</keyword>
<dbReference type="CDD" id="cd06571">
    <property type="entry name" value="Bac_DnaA_C"/>
    <property type="match status" value="1"/>
</dbReference>
<evidence type="ECO:0000256" key="3">
    <source>
        <dbReference type="ARBA" id="ARBA00022741"/>
    </source>
</evidence>
<feature type="domain" description="Chromosomal replication initiator DnaA C-terminal" evidence="8">
    <location>
        <begin position="193"/>
        <end position="262"/>
    </location>
</feature>
<keyword evidence="3" id="KW-0547">Nucleotide-binding</keyword>
<dbReference type="SUPFAM" id="SSF52540">
    <property type="entry name" value="P-loop containing nucleoside triphosphate hydrolases"/>
    <property type="match status" value="1"/>
</dbReference>
<dbReference type="InterPro" id="IPR027417">
    <property type="entry name" value="P-loop_NTPase"/>
</dbReference>
<dbReference type="PANTHER" id="PTHR30050">
    <property type="entry name" value="CHROMOSOMAL REPLICATION INITIATOR PROTEIN DNAA"/>
    <property type="match status" value="1"/>
</dbReference>
<evidence type="ECO:0000256" key="2">
    <source>
        <dbReference type="ARBA" id="ARBA00022705"/>
    </source>
</evidence>
<name>A0ABS5QN95_9BACT</name>
<dbReference type="Proteomes" id="UP000680365">
    <property type="component" value="Unassembled WGS sequence"/>
</dbReference>
<evidence type="ECO:0000313" key="9">
    <source>
        <dbReference type="EMBL" id="MBS8122183.1"/>
    </source>
</evidence>
<dbReference type="InterPro" id="IPR013159">
    <property type="entry name" value="DnaA_C"/>
</dbReference>
<keyword evidence="4" id="KW-0067">ATP-binding</keyword>
<dbReference type="Pfam" id="PF00308">
    <property type="entry name" value="Bac_DnaA"/>
    <property type="match status" value="1"/>
</dbReference>
<evidence type="ECO:0000256" key="6">
    <source>
        <dbReference type="ARBA" id="ARBA00023125"/>
    </source>
</evidence>
<dbReference type="SUPFAM" id="SSF48295">
    <property type="entry name" value="TrpR-like"/>
    <property type="match status" value="1"/>
</dbReference>
<evidence type="ECO:0000313" key="10">
    <source>
        <dbReference type="Proteomes" id="UP000680365"/>
    </source>
</evidence>
<evidence type="ECO:0000256" key="7">
    <source>
        <dbReference type="RuleBase" id="RU004227"/>
    </source>
</evidence>
<dbReference type="PANTHER" id="PTHR30050:SF2">
    <property type="entry name" value="CHROMOSOMAL REPLICATION INITIATOR PROTEIN DNAA"/>
    <property type="match status" value="1"/>
</dbReference>